<organism evidence="1 2">
    <name type="scientific">Cichorium intybus</name>
    <name type="common">Chicory</name>
    <dbReference type="NCBI Taxonomy" id="13427"/>
    <lineage>
        <taxon>Eukaryota</taxon>
        <taxon>Viridiplantae</taxon>
        <taxon>Streptophyta</taxon>
        <taxon>Embryophyta</taxon>
        <taxon>Tracheophyta</taxon>
        <taxon>Spermatophyta</taxon>
        <taxon>Magnoliopsida</taxon>
        <taxon>eudicotyledons</taxon>
        <taxon>Gunneridae</taxon>
        <taxon>Pentapetalae</taxon>
        <taxon>asterids</taxon>
        <taxon>campanulids</taxon>
        <taxon>Asterales</taxon>
        <taxon>Asteraceae</taxon>
        <taxon>Cichorioideae</taxon>
        <taxon>Cichorieae</taxon>
        <taxon>Cichoriinae</taxon>
        <taxon>Cichorium</taxon>
    </lineage>
</organism>
<accession>A0ACB9F8Y1</accession>
<dbReference type="Proteomes" id="UP001055811">
    <property type="component" value="Linkage Group LG03"/>
</dbReference>
<comment type="caution">
    <text evidence="1">The sequence shown here is derived from an EMBL/GenBank/DDBJ whole genome shotgun (WGS) entry which is preliminary data.</text>
</comment>
<reference evidence="2" key="1">
    <citation type="journal article" date="2022" name="Mol. Ecol. Resour.">
        <title>The genomes of chicory, endive, great burdock and yacon provide insights into Asteraceae palaeo-polyploidization history and plant inulin production.</title>
        <authorList>
            <person name="Fan W."/>
            <person name="Wang S."/>
            <person name="Wang H."/>
            <person name="Wang A."/>
            <person name="Jiang F."/>
            <person name="Liu H."/>
            <person name="Zhao H."/>
            <person name="Xu D."/>
            <person name="Zhang Y."/>
        </authorList>
    </citation>
    <scope>NUCLEOTIDE SEQUENCE [LARGE SCALE GENOMIC DNA]</scope>
    <source>
        <strain evidence="2">cv. Punajuju</strain>
    </source>
</reference>
<dbReference type="EMBL" id="CM042011">
    <property type="protein sequence ID" value="KAI3767410.1"/>
    <property type="molecule type" value="Genomic_DNA"/>
</dbReference>
<keyword evidence="2" id="KW-1185">Reference proteome</keyword>
<proteinExistence type="predicted"/>
<reference evidence="1 2" key="2">
    <citation type="journal article" date="2022" name="Mol. Ecol. Resour.">
        <title>The genomes of chicory, endive, great burdock and yacon provide insights into Asteraceae paleo-polyploidization history and plant inulin production.</title>
        <authorList>
            <person name="Fan W."/>
            <person name="Wang S."/>
            <person name="Wang H."/>
            <person name="Wang A."/>
            <person name="Jiang F."/>
            <person name="Liu H."/>
            <person name="Zhao H."/>
            <person name="Xu D."/>
            <person name="Zhang Y."/>
        </authorList>
    </citation>
    <scope>NUCLEOTIDE SEQUENCE [LARGE SCALE GENOMIC DNA]</scope>
    <source>
        <strain evidence="2">cv. Punajuju</strain>
        <tissue evidence="1">Leaves</tissue>
    </source>
</reference>
<protein>
    <submittedName>
        <fullName evidence="1">Uncharacterized protein</fullName>
    </submittedName>
</protein>
<gene>
    <name evidence="1" type="ORF">L2E82_17509</name>
</gene>
<evidence type="ECO:0000313" key="1">
    <source>
        <dbReference type="EMBL" id="KAI3767410.1"/>
    </source>
</evidence>
<evidence type="ECO:0000313" key="2">
    <source>
        <dbReference type="Proteomes" id="UP001055811"/>
    </source>
</evidence>
<name>A0ACB9F8Y1_CICIN</name>
<sequence>MDRITESVVVNIGNQKFTVRVIEEDRLANWYEDRVKYNENFKKIEEEDIPLKSDDDDDSWKLDDGDEFTSSEEDESTRYSDEEEEGSNSNSESVIQETLFPDTRVTATHDVEKMKKVDNHDENNYGLRIPQMEHKDDMEQDPDEGGVLKNNQVGSPKQVSPFRILNNSIIENAEPKQSPIAQRVDPEGTSK</sequence>